<protein>
    <recommendedName>
        <fullName evidence="4">GST C-terminal domain-containing protein</fullName>
    </recommendedName>
</protein>
<dbReference type="GO" id="GO:0004364">
    <property type="term" value="F:glutathione transferase activity"/>
    <property type="evidence" value="ECO:0007669"/>
    <property type="project" value="InterPro"/>
</dbReference>
<evidence type="ECO:0000313" key="6">
    <source>
        <dbReference type="Proteomes" id="UP001374579"/>
    </source>
</evidence>
<dbReference type="InterPro" id="IPR036282">
    <property type="entry name" value="Glutathione-S-Trfase_C_sf"/>
</dbReference>
<accession>A0AAN9BLG5</accession>
<dbReference type="Pfam" id="PF13409">
    <property type="entry name" value="GST_N_2"/>
    <property type="match status" value="1"/>
</dbReference>
<evidence type="ECO:0000256" key="1">
    <source>
        <dbReference type="PIRSR" id="PIRSR015753-1"/>
    </source>
</evidence>
<dbReference type="SFLD" id="SFLDS00019">
    <property type="entry name" value="Glutathione_Transferase_(cytos"/>
    <property type="match status" value="1"/>
</dbReference>
<reference evidence="5 6" key="1">
    <citation type="submission" date="2024-02" db="EMBL/GenBank/DDBJ databases">
        <title>Chromosome-scale genome assembly of the rough periwinkle Littorina saxatilis.</title>
        <authorList>
            <person name="De Jode A."/>
            <person name="Faria R."/>
            <person name="Formenti G."/>
            <person name="Sims Y."/>
            <person name="Smith T.P."/>
            <person name="Tracey A."/>
            <person name="Wood J.M.D."/>
            <person name="Zagrodzka Z.B."/>
            <person name="Johannesson K."/>
            <person name="Butlin R.K."/>
            <person name="Leder E.H."/>
        </authorList>
    </citation>
    <scope>NUCLEOTIDE SEQUENCE [LARGE SCALE GENOMIC DNA]</scope>
    <source>
        <strain evidence="5">Snail1</strain>
        <tissue evidence="5">Muscle</tissue>
    </source>
</reference>
<feature type="site" description="Lowers pKa of active site Cys" evidence="3">
    <location>
        <position position="340"/>
    </location>
</feature>
<evidence type="ECO:0000259" key="4">
    <source>
        <dbReference type="PROSITE" id="PS50405"/>
    </source>
</evidence>
<keyword evidence="6" id="KW-1185">Reference proteome</keyword>
<dbReference type="Gene3D" id="1.20.1050.10">
    <property type="match status" value="1"/>
</dbReference>
<dbReference type="Pfam" id="PF13410">
    <property type="entry name" value="GST_C_2"/>
    <property type="match status" value="1"/>
</dbReference>
<dbReference type="InterPro" id="IPR036249">
    <property type="entry name" value="Thioredoxin-like_sf"/>
</dbReference>
<dbReference type="Proteomes" id="UP001374579">
    <property type="component" value="Unassembled WGS sequence"/>
</dbReference>
<feature type="site" description="Lowers pKa of active site Cys" evidence="3">
    <location>
        <position position="297"/>
    </location>
</feature>
<evidence type="ECO:0000256" key="3">
    <source>
        <dbReference type="PIRSR" id="PIRSR015753-3"/>
    </source>
</evidence>
<dbReference type="PIRSF" id="PIRSF015753">
    <property type="entry name" value="GST"/>
    <property type="match status" value="1"/>
</dbReference>
<dbReference type="PROSITE" id="PS50405">
    <property type="entry name" value="GST_CTER"/>
    <property type="match status" value="1"/>
</dbReference>
<dbReference type="FunFam" id="3.40.30.10:FF:000058">
    <property type="entry name" value="Glutathione S-transferase, omega"/>
    <property type="match status" value="1"/>
</dbReference>
<feature type="active site" description="Nucleophile" evidence="1">
    <location>
        <position position="103"/>
    </location>
</feature>
<dbReference type="Gene3D" id="3.40.30.10">
    <property type="entry name" value="Glutaredoxin"/>
    <property type="match status" value="1"/>
</dbReference>
<feature type="binding site" evidence="2">
    <location>
        <begin position="188"/>
        <end position="189"/>
    </location>
    <ligand>
        <name>glutathione</name>
        <dbReference type="ChEBI" id="CHEBI:57925"/>
    </ligand>
</feature>
<dbReference type="PANTHER" id="PTHR32419:SF6">
    <property type="entry name" value="GLUTATHIONE S-TRANSFERASE OMEGA-LIKE 1-RELATED"/>
    <property type="match status" value="1"/>
</dbReference>
<dbReference type="GO" id="GO:0005737">
    <property type="term" value="C:cytoplasm"/>
    <property type="evidence" value="ECO:0007669"/>
    <property type="project" value="TreeGrafter"/>
</dbReference>
<dbReference type="SFLD" id="SFLDG01206">
    <property type="entry name" value="Xi.1"/>
    <property type="match status" value="1"/>
</dbReference>
<proteinExistence type="predicted"/>
<sequence>MFFTCTRIGLPWQRTRTLATAVTRERVPCRTLPFGKLVYTQRFCNMTSLATDADVKQTWRTSMNDKGEFVRKTSAFRNWITADGSSGFKAEANRYHLYVSLACPWAHRALIVRKLKGLDDVISVTVVDWLLGEGGWSFTDAKPKCSLDTVNNSTFLKEVYLKANPEYSGSITVPCLWDKQKQTVVNNESSEIIRMFNSEFNTLGKTDEQRKLNLYPEDLKEKIDAVNEWVYPQINNGVYRCGFARSQEAYNGAVKELFDGLDKVEAVLSKSRYLAGNQLTEADVRLFTTLVRFDTVYHTHFKTNKRRIVDYPNTWACVRDVYQLPGVAETVDQEHIKKHYFESHKSINPFGIVPVGPDLDFMAPHNRDKM</sequence>
<dbReference type="CDD" id="cd03190">
    <property type="entry name" value="GST_C_Omega_like"/>
    <property type="match status" value="1"/>
</dbReference>
<feature type="domain" description="GST C-terminal" evidence="4">
    <location>
        <begin position="216"/>
        <end position="340"/>
    </location>
</feature>
<dbReference type="SFLD" id="SFLDG01148">
    <property type="entry name" value="Xi_(cytGST)"/>
    <property type="match status" value="1"/>
</dbReference>
<dbReference type="AlphaFoldDB" id="A0AAN9BLG5"/>
<dbReference type="SUPFAM" id="SSF47616">
    <property type="entry name" value="GST C-terminal domain-like"/>
    <property type="match status" value="1"/>
</dbReference>
<feature type="binding site" evidence="2">
    <location>
        <position position="136"/>
    </location>
    <ligand>
        <name>glutathione</name>
        <dbReference type="ChEBI" id="CHEBI:57925"/>
    </ligand>
</feature>
<dbReference type="PANTHER" id="PTHR32419">
    <property type="entry name" value="GLUTATHIONYL-HYDROQUINONE REDUCTASE"/>
    <property type="match status" value="1"/>
</dbReference>
<feature type="active site" description="Proton donor/acceptor" evidence="1">
    <location>
        <position position="239"/>
    </location>
</feature>
<dbReference type="InterPro" id="IPR016639">
    <property type="entry name" value="GST_Omega/GSH"/>
</dbReference>
<evidence type="ECO:0000256" key="2">
    <source>
        <dbReference type="PIRSR" id="PIRSR015753-2"/>
    </source>
</evidence>
<dbReference type="InterPro" id="IPR010987">
    <property type="entry name" value="Glutathione-S-Trfase_C-like"/>
</dbReference>
<dbReference type="EMBL" id="JBAMIC010000004">
    <property type="protein sequence ID" value="KAK7108248.1"/>
    <property type="molecule type" value="Genomic_DNA"/>
</dbReference>
<dbReference type="SUPFAM" id="SSF52833">
    <property type="entry name" value="Thioredoxin-like"/>
    <property type="match status" value="1"/>
</dbReference>
<dbReference type="InterPro" id="IPR004045">
    <property type="entry name" value="Glutathione_S-Trfase_N"/>
</dbReference>
<name>A0AAN9BLG5_9CAEN</name>
<dbReference type="InterPro" id="IPR040079">
    <property type="entry name" value="Glutathione_S-Trfase"/>
</dbReference>
<dbReference type="InterPro" id="IPR047047">
    <property type="entry name" value="GST_Omega-like_C"/>
</dbReference>
<organism evidence="5 6">
    <name type="scientific">Littorina saxatilis</name>
    <dbReference type="NCBI Taxonomy" id="31220"/>
    <lineage>
        <taxon>Eukaryota</taxon>
        <taxon>Metazoa</taxon>
        <taxon>Spiralia</taxon>
        <taxon>Lophotrochozoa</taxon>
        <taxon>Mollusca</taxon>
        <taxon>Gastropoda</taxon>
        <taxon>Caenogastropoda</taxon>
        <taxon>Littorinimorpha</taxon>
        <taxon>Littorinoidea</taxon>
        <taxon>Littorinidae</taxon>
        <taxon>Littorina</taxon>
    </lineage>
</organism>
<evidence type="ECO:0000313" key="5">
    <source>
        <dbReference type="EMBL" id="KAK7108248.1"/>
    </source>
</evidence>
<gene>
    <name evidence="5" type="ORF">V1264_016018</name>
</gene>
<comment type="caution">
    <text evidence="5">The sequence shown here is derived from an EMBL/GenBank/DDBJ whole genome shotgun (WGS) entry which is preliminary data.</text>
</comment>